<dbReference type="PROSITE" id="PS50234">
    <property type="entry name" value="VWFA"/>
    <property type="match status" value="1"/>
</dbReference>
<protein>
    <recommendedName>
        <fullName evidence="2">VWFA domain-containing protein</fullName>
    </recommendedName>
</protein>
<dbReference type="EMBL" id="JAFFGZ010000008">
    <property type="protein sequence ID" value="KAK4640183.1"/>
    <property type="molecule type" value="Genomic_DNA"/>
</dbReference>
<dbReference type="InterPro" id="IPR036465">
    <property type="entry name" value="vWFA_dom_sf"/>
</dbReference>
<keyword evidence="4" id="KW-1185">Reference proteome</keyword>
<evidence type="ECO:0000259" key="2">
    <source>
        <dbReference type="PROSITE" id="PS50234"/>
    </source>
</evidence>
<gene>
    <name evidence="3" type="ORF">QC761_604780</name>
</gene>
<dbReference type="Gene3D" id="3.40.50.410">
    <property type="entry name" value="von Willebrand factor, type A domain"/>
    <property type="match status" value="1"/>
</dbReference>
<dbReference type="RefSeq" id="XP_062729159.1">
    <property type="nucleotide sequence ID" value="XM_062880927.1"/>
</dbReference>
<evidence type="ECO:0000313" key="3">
    <source>
        <dbReference type="EMBL" id="KAK4640183.1"/>
    </source>
</evidence>
<dbReference type="GeneID" id="87900409"/>
<organism evidence="3 4">
    <name type="scientific">Podospora bellae-mahoneyi</name>
    <dbReference type="NCBI Taxonomy" id="2093777"/>
    <lineage>
        <taxon>Eukaryota</taxon>
        <taxon>Fungi</taxon>
        <taxon>Dikarya</taxon>
        <taxon>Ascomycota</taxon>
        <taxon>Pezizomycotina</taxon>
        <taxon>Sordariomycetes</taxon>
        <taxon>Sordariomycetidae</taxon>
        <taxon>Sordariales</taxon>
        <taxon>Podosporaceae</taxon>
        <taxon>Podospora</taxon>
    </lineage>
</organism>
<reference evidence="3 4" key="1">
    <citation type="journal article" date="2023" name="bioRxiv">
        <title>High-quality genome assemblies of four members of thePodospora anserinaspecies complex.</title>
        <authorList>
            <person name="Ament-Velasquez S.L."/>
            <person name="Vogan A.A."/>
            <person name="Wallerman O."/>
            <person name="Hartmann F."/>
            <person name="Gautier V."/>
            <person name="Silar P."/>
            <person name="Giraud T."/>
            <person name="Johannesson H."/>
        </authorList>
    </citation>
    <scope>NUCLEOTIDE SEQUENCE [LARGE SCALE GENOMIC DNA]</scope>
    <source>
        <strain evidence="3 4">CBS 112042</strain>
    </source>
</reference>
<dbReference type="SUPFAM" id="SSF53300">
    <property type="entry name" value="vWA-like"/>
    <property type="match status" value="1"/>
</dbReference>
<dbReference type="PANTHER" id="PTHR34706:SF1">
    <property type="entry name" value="VWFA DOMAIN-CONTAINING PROTEIN"/>
    <property type="match status" value="1"/>
</dbReference>
<feature type="compositionally biased region" description="Polar residues" evidence="1">
    <location>
        <begin position="93"/>
        <end position="118"/>
    </location>
</feature>
<dbReference type="PANTHER" id="PTHR34706">
    <property type="entry name" value="SLR1338 PROTEIN"/>
    <property type="match status" value="1"/>
</dbReference>
<feature type="compositionally biased region" description="Low complexity" evidence="1">
    <location>
        <begin position="13"/>
        <end position="23"/>
    </location>
</feature>
<comment type="caution">
    <text evidence="3">The sequence shown here is derived from an EMBL/GenBank/DDBJ whole genome shotgun (WGS) entry which is preliminary data.</text>
</comment>
<feature type="compositionally biased region" description="Pro residues" evidence="1">
    <location>
        <begin position="78"/>
        <end position="91"/>
    </location>
</feature>
<sequence>MASLQPEPRGRSRASSAASSIRSNTSDTKRSFFGSLKDIVKRSSRSPSPNPNKMCNPFFTSAATVTANDMAAGAPLSEAPPPYTAQPPQPNPSISINKPTTNPQHRTPSPSPSATSILSTPEDPYAFLSMFDTIFLIDDSGSMSSQNRWKETKSALQAIAPICTAHDSDGVDVYFLNSKNPAHPSTGFIGRKTAQSINQLFSDVHPTGWTPTGSRIRDILGPYVKRYVEMVKRGVDPDNTGIKPVNVIVITDGAASDDPEGVIVNLARKLDEVEAPSHQVGIQFFQVGDDGEAGRALRELDDGLRGVRDMVDTVSFDQRGSWADGGGRVLSAEGILKTVLGAVVKRLDRRVVGERQGGLLAPRS</sequence>
<name>A0ABR0FA10_9PEZI</name>
<proteinExistence type="predicted"/>
<accession>A0ABR0FA10</accession>
<evidence type="ECO:0000313" key="4">
    <source>
        <dbReference type="Proteomes" id="UP001322138"/>
    </source>
</evidence>
<feature type="region of interest" description="Disordered" evidence="1">
    <location>
        <begin position="72"/>
        <end position="118"/>
    </location>
</feature>
<dbReference type="Proteomes" id="UP001322138">
    <property type="component" value="Unassembled WGS sequence"/>
</dbReference>
<dbReference type="InterPro" id="IPR002035">
    <property type="entry name" value="VWF_A"/>
</dbReference>
<evidence type="ECO:0000256" key="1">
    <source>
        <dbReference type="SAM" id="MobiDB-lite"/>
    </source>
</evidence>
<feature type="region of interest" description="Disordered" evidence="1">
    <location>
        <begin position="1"/>
        <end position="58"/>
    </location>
</feature>
<dbReference type="SMART" id="SM00327">
    <property type="entry name" value="VWA"/>
    <property type="match status" value="1"/>
</dbReference>
<feature type="domain" description="VWFA" evidence="2">
    <location>
        <begin position="132"/>
        <end position="339"/>
    </location>
</feature>